<dbReference type="PANTHER" id="PTHR48012:SF26">
    <property type="entry name" value="SERINE_THREONINE-PROTEIN KINASE DDB_G0283821-RELATED"/>
    <property type="match status" value="1"/>
</dbReference>
<keyword evidence="2" id="KW-0067">ATP-binding</keyword>
<name>A0A178F9Q8_TRIRU</name>
<dbReference type="Proteomes" id="UP000243015">
    <property type="component" value="Unassembled WGS sequence"/>
</dbReference>
<feature type="region of interest" description="Disordered" evidence="3">
    <location>
        <begin position="141"/>
        <end position="228"/>
    </location>
</feature>
<dbReference type="VEuPathDB" id="FungiDB:TERG_08634"/>
<dbReference type="PROSITE" id="PS50011">
    <property type="entry name" value="PROTEIN_KINASE_DOM"/>
    <property type="match status" value="1"/>
</dbReference>
<reference evidence="5 6" key="1">
    <citation type="submission" date="2016-05" db="EMBL/GenBank/DDBJ databases">
        <title>Genome sequencing of Trichophyton rubrum CMCC(F)T1i isolated from hair.</title>
        <authorList>
            <person name="Zhan P."/>
            <person name="Tao Y."/>
            <person name="Liu W."/>
        </authorList>
    </citation>
    <scope>NUCLEOTIDE SEQUENCE [LARGE SCALE GENOMIC DNA]</scope>
    <source>
        <strain evidence="6">CMCC(F)T1i</strain>
    </source>
</reference>
<dbReference type="PROSITE" id="PS00108">
    <property type="entry name" value="PROTEIN_KINASE_ST"/>
    <property type="match status" value="1"/>
</dbReference>
<comment type="caution">
    <text evidence="5">The sequence shown here is derived from an EMBL/GenBank/DDBJ whole genome shotgun (WGS) entry which is preliminary data.</text>
</comment>
<proteinExistence type="predicted"/>
<gene>
    <name evidence="5" type="ORF">A7C99_0020</name>
</gene>
<dbReference type="InterPro" id="IPR011009">
    <property type="entry name" value="Kinase-like_dom_sf"/>
</dbReference>
<keyword evidence="1" id="KW-0547">Nucleotide-binding</keyword>
<dbReference type="GO" id="GO:0005524">
    <property type="term" value="F:ATP binding"/>
    <property type="evidence" value="ECO:0007669"/>
    <property type="project" value="UniProtKB-KW"/>
</dbReference>
<evidence type="ECO:0000256" key="1">
    <source>
        <dbReference type="ARBA" id="ARBA00022741"/>
    </source>
</evidence>
<evidence type="ECO:0000256" key="3">
    <source>
        <dbReference type="SAM" id="MobiDB-lite"/>
    </source>
</evidence>
<sequence>MLPPTSAGPLPALLPKAVPLHSSHPQHPQHPLPPKPQFSPLSESTSTDERAQQSVKKRIDLGCPFSDIKFLDLTGLQDSEIEACNDPACVVEDDASKQAPRSDTEYAQSKFDGNTKILETVEIPKSPTLKCSPVVPATRDGIKSTFPLRSKSPADVTPGGALAPILIDSDDDKTDVEGPQGTAGHARTEPLPDCDATETRAAPRDEDEGSQQIKGEPSPSPSPSSPRPLRVVAVEVPVRRVTPHVPSSQCPSAPIAREADDNEGDGDSGYVDSEGEDDAAATSKRRKVAIPPPSARRAPSSPSSLPADAIMSLTLGVSSVVHPCITEHIQAYAQANERAAGSVVDTSTLGSNIISAVVAHLMGSPAVTGSIATDRLGGPEGTGCNKVTSCTDGRGTAPRWSKAEINLLLSLMDDSHPLTEAVAAERLPGRSWASVQQRRSMLRKDKKVGGKKRVDSKQTRLPNLTEEHTRMATLMLEQTLRGRLSLYTVTKQLQDCIWLARYAYDLWVPPEYYIINDSRRNQNKETVVVKSVGHFRIHNERDILLHFQNKTNLLRPLVDEIDDSSTPHSIILRYLDDDILHASNSQRLTRPEVKFVARKVLEGLLVLHEEGFVHTDIKPSNVLVNYGKDTRFEEVQLADFGSTVQVGSTYAQRGDPIGTPIFRSPEAHLQIKWGTSTDIWSFGALLISLLYGEGFHIFKPDVPVDHDDYDVKILMKHHRCFGPFPASYEEIADQERLAVLAWIMQNSPSETLRPFHLTTTREICQEDKELVLRTMKLDPRDRPTARQLLEDKWFCHS</sequence>
<evidence type="ECO:0000259" key="4">
    <source>
        <dbReference type="PROSITE" id="PS50011"/>
    </source>
</evidence>
<feature type="domain" description="Protein kinase" evidence="4">
    <location>
        <begin position="473"/>
        <end position="794"/>
    </location>
</feature>
<feature type="compositionally biased region" description="Low complexity" evidence="3">
    <location>
        <begin position="7"/>
        <end position="26"/>
    </location>
</feature>
<evidence type="ECO:0000313" key="6">
    <source>
        <dbReference type="Proteomes" id="UP000243015"/>
    </source>
</evidence>
<evidence type="ECO:0000256" key="2">
    <source>
        <dbReference type="ARBA" id="ARBA00022840"/>
    </source>
</evidence>
<evidence type="ECO:0000313" key="5">
    <source>
        <dbReference type="EMBL" id="OAL68695.1"/>
    </source>
</evidence>
<dbReference type="GO" id="GO:0004674">
    <property type="term" value="F:protein serine/threonine kinase activity"/>
    <property type="evidence" value="ECO:0007669"/>
    <property type="project" value="TreeGrafter"/>
</dbReference>
<accession>A0A178F9Q8</accession>
<dbReference type="InterPro" id="IPR008271">
    <property type="entry name" value="Ser/Thr_kinase_AS"/>
</dbReference>
<dbReference type="VEuPathDB" id="FungiDB:TERG_07134"/>
<feature type="region of interest" description="Disordered" evidence="3">
    <location>
        <begin position="1"/>
        <end position="56"/>
    </location>
</feature>
<dbReference type="SUPFAM" id="SSF56112">
    <property type="entry name" value="Protein kinase-like (PK-like)"/>
    <property type="match status" value="1"/>
</dbReference>
<dbReference type="PANTHER" id="PTHR48012">
    <property type="entry name" value="STERILE20-LIKE KINASE, ISOFORM B-RELATED"/>
    <property type="match status" value="1"/>
</dbReference>
<feature type="compositionally biased region" description="Pro residues" evidence="3">
    <location>
        <begin position="28"/>
        <end position="37"/>
    </location>
</feature>
<organism evidence="5 6">
    <name type="scientific">Trichophyton rubrum</name>
    <name type="common">Athlete's foot fungus</name>
    <name type="synonym">Epidermophyton rubrum</name>
    <dbReference type="NCBI Taxonomy" id="5551"/>
    <lineage>
        <taxon>Eukaryota</taxon>
        <taxon>Fungi</taxon>
        <taxon>Dikarya</taxon>
        <taxon>Ascomycota</taxon>
        <taxon>Pezizomycotina</taxon>
        <taxon>Eurotiomycetes</taxon>
        <taxon>Eurotiomycetidae</taxon>
        <taxon>Onygenales</taxon>
        <taxon>Arthrodermataceae</taxon>
        <taxon>Trichophyton</taxon>
    </lineage>
</organism>
<dbReference type="AlphaFoldDB" id="A0A178F9Q8"/>
<dbReference type="GO" id="GO:0005737">
    <property type="term" value="C:cytoplasm"/>
    <property type="evidence" value="ECO:0007669"/>
    <property type="project" value="TreeGrafter"/>
</dbReference>
<dbReference type="Pfam" id="PF00069">
    <property type="entry name" value="Pkinase"/>
    <property type="match status" value="1"/>
</dbReference>
<dbReference type="InterPro" id="IPR000719">
    <property type="entry name" value="Prot_kinase_dom"/>
</dbReference>
<dbReference type="InterPro" id="IPR050629">
    <property type="entry name" value="STE20/SPS1-PAK"/>
</dbReference>
<dbReference type="Gene3D" id="1.10.510.10">
    <property type="entry name" value="Transferase(Phosphotransferase) domain 1"/>
    <property type="match status" value="1"/>
</dbReference>
<feature type="region of interest" description="Disordered" evidence="3">
    <location>
        <begin position="240"/>
        <end position="304"/>
    </location>
</feature>
<dbReference type="SMART" id="SM00220">
    <property type="entry name" value="S_TKc"/>
    <property type="match status" value="1"/>
</dbReference>
<dbReference type="EMBL" id="LHPM01000002">
    <property type="protein sequence ID" value="OAL68695.1"/>
    <property type="molecule type" value="Genomic_DNA"/>
</dbReference>
<feature type="compositionally biased region" description="Low complexity" evidence="3">
    <location>
        <begin position="295"/>
        <end position="304"/>
    </location>
</feature>
<protein>
    <recommendedName>
        <fullName evidence="4">Protein kinase domain-containing protein</fullName>
    </recommendedName>
</protein>